<dbReference type="EMBL" id="LT607411">
    <property type="protein sequence ID" value="SCE66942.1"/>
    <property type="molecule type" value="Genomic_DNA"/>
</dbReference>
<dbReference type="AlphaFoldDB" id="A0A1C4U5M8"/>
<keyword evidence="3" id="KW-1185">Reference proteome</keyword>
<gene>
    <name evidence="2" type="ORF">GA0074695_0179</name>
</gene>
<name>A0A1C4U5M8_MICVI</name>
<feature type="compositionally biased region" description="Low complexity" evidence="1">
    <location>
        <begin position="53"/>
        <end position="66"/>
    </location>
</feature>
<sequence>MRIRFWRHRPEAAPHVPRQWIVQNERPAWASQPTDVFPTDGPGRAGNLTPAQRWRAGGWRRNGGAR</sequence>
<dbReference type="Proteomes" id="UP000198242">
    <property type="component" value="Chromosome I"/>
</dbReference>
<dbReference type="RefSeq" id="WP_089004528.1">
    <property type="nucleotide sequence ID" value="NZ_LT607411.1"/>
</dbReference>
<protein>
    <submittedName>
        <fullName evidence="2">Uncharacterized protein</fullName>
    </submittedName>
</protein>
<accession>A0A1C4U5M8</accession>
<evidence type="ECO:0000313" key="2">
    <source>
        <dbReference type="EMBL" id="SCE66942.1"/>
    </source>
</evidence>
<feature type="region of interest" description="Disordered" evidence="1">
    <location>
        <begin position="26"/>
        <end position="66"/>
    </location>
</feature>
<dbReference type="OrthoDB" id="3392986at2"/>
<reference evidence="3" key="1">
    <citation type="submission" date="2016-06" db="EMBL/GenBank/DDBJ databases">
        <authorList>
            <person name="Varghese N."/>
            <person name="Submissions Spin"/>
        </authorList>
    </citation>
    <scope>NUCLEOTIDE SEQUENCE [LARGE SCALE GENOMIC DNA]</scope>
    <source>
        <strain evidence="3">DSM 43909</strain>
    </source>
</reference>
<organism evidence="2 3">
    <name type="scientific">Micromonospora viridifaciens</name>
    <dbReference type="NCBI Taxonomy" id="1881"/>
    <lineage>
        <taxon>Bacteria</taxon>
        <taxon>Bacillati</taxon>
        <taxon>Actinomycetota</taxon>
        <taxon>Actinomycetes</taxon>
        <taxon>Micromonosporales</taxon>
        <taxon>Micromonosporaceae</taxon>
        <taxon>Micromonospora</taxon>
    </lineage>
</organism>
<evidence type="ECO:0000256" key="1">
    <source>
        <dbReference type="SAM" id="MobiDB-lite"/>
    </source>
</evidence>
<evidence type="ECO:0000313" key="3">
    <source>
        <dbReference type="Proteomes" id="UP000198242"/>
    </source>
</evidence>
<proteinExistence type="predicted"/>